<gene>
    <name evidence="1" type="ORF">pFRL6_286c</name>
</gene>
<dbReference type="AlphaFoldDB" id="V9Z8E9"/>
<dbReference type="SUPFAM" id="SSF53335">
    <property type="entry name" value="S-adenosyl-L-methionine-dependent methyltransferases"/>
    <property type="match status" value="1"/>
</dbReference>
<proteinExistence type="predicted"/>
<evidence type="ECO:0000313" key="1">
    <source>
        <dbReference type="EMBL" id="AHE40373.1"/>
    </source>
</evidence>
<reference evidence="1" key="1">
    <citation type="submission" date="2013-09" db="EMBL/GenBank/DDBJ databases">
        <title>Complete nucleotide sequence of Streptomyces linear plasmid pFRL6.</title>
        <authorList>
            <person name="Chen Z."/>
            <person name="Fang P."/>
            <person name="Qin Z."/>
        </authorList>
    </citation>
    <scope>NUCLEOTIDE SEQUENCE</scope>
    <source>
        <plasmid evidence="1">pFRL6</plasmid>
    </source>
</reference>
<evidence type="ECO:0008006" key="2">
    <source>
        <dbReference type="Google" id="ProtNLM"/>
    </source>
</evidence>
<dbReference type="PIRSF" id="PIRSF017393">
    <property type="entry name" value="MTase_SAV2177"/>
    <property type="match status" value="1"/>
</dbReference>
<dbReference type="Gene3D" id="3.40.50.150">
    <property type="entry name" value="Vaccinia Virus protein VP39"/>
    <property type="match status" value="1"/>
</dbReference>
<dbReference type="Pfam" id="PF04672">
    <property type="entry name" value="Methyltransf_19"/>
    <property type="match status" value="1"/>
</dbReference>
<name>V9Z8E9_9ACTN</name>
<dbReference type="InterPro" id="IPR006764">
    <property type="entry name" value="SAM_dep_MeTrfase_SAV2177_type"/>
</dbReference>
<geneLocation type="plasmid" evidence="1">
    <name>pFRL6</name>
</geneLocation>
<dbReference type="InterPro" id="IPR029063">
    <property type="entry name" value="SAM-dependent_MTases_sf"/>
</dbReference>
<dbReference type="EMBL" id="KF602051">
    <property type="protein sequence ID" value="AHE40373.1"/>
    <property type="molecule type" value="Genomic_DNA"/>
</dbReference>
<organism evidence="1">
    <name type="scientific">Streptomyces sp. F12</name>
    <dbReference type="NCBI Taxonomy" id="1436084"/>
    <lineage>
        <taxon>Bacteria</taxon>
        <taxon>Bacillati</taxon>
        <taxon>Actinomycetota</taxon>
        <taxon>Actinomycetes</taxon>
        <taxon>Kitasatosporales</taxon>
        <taxon>Streptomycetaceae</taxon>
        <taxon>Streptomyces</taxon>
    </lineage>
</organism>
<protein>
    <recommendedName>
        <fullName evidence="2">S-adenosyl methyltransferase</fullName>
    </recommendedName>
</protein>
<accession>V9Z8E9</accession>
<keyword evidence="1" id="KW-0614">Plasmid</keyword>
<sequence length="268" mass="28820">MIPPHYFQRPVVARVQDQLGGGTDNYAVDRAFARTLLAVAPWLPASVRINRGHWLRVLDYLTQGLGIDQVIDLGCGLPHDDHRRLPDSVRRIVYVDNDPVVEGHARMILAERVGTASLLVDLTDVPALLAAAPIQQLDHDRPIGVLLHDVVPWLDDATARTVLAALGAHLPAGSVLSLTHATGDFTPAGQVARLAALWQDAGIFFRPRTGTAIECLLAPWTLLGGCGLVTTATWHPPRAAFNQPLSQRAGLDHSHAYAALATTGDPTS</sequence>